<keyword evidence="2 5" id="KW-0812">Transmembrane</keyword>
<dbReference type="GO" id="GO:0016020">
    <property type="term" value="C:membrane"/>
    <property type="evidence" value="ECO:0007669"/>
    <property type="project" value="UniProtKB-SubCell"/>
</dbReference>
<proteinExistence type="predicted"/>
<dbReference type="InterPro" id="IPR002781">
    <property type="entry name" value="TM_pro_TauE-like"/>
</dbReference>
<evidence type="ECO:0000256" key="1">
    <source>
        <dbReference type="ARBA" id="ARBA00004141"/>
    </source>
</evidence>
<dbReference type="EMBL" id="UINC01019321">
    <property type="protein sequence ID" value="SVA81766.1"/>
    <property type="molecule type" value="Genomic_DNA"/>
</dbReference>
<dbReference type="InterPro" id="IPR051598">
    <property type="entry name" value="TSUP/Inactive_protease-like"/>
</dbReference>
<organism evidence="6">
    <name type="scientific">marine metagenome</name>
    <dbReference type="NCBI Taxonomy" id="408172"/>
    <lineage>
        <taxon>unclassified sequences</taxon>
        <taxon>metagenomes</taxon>
        <taxon>ecological metagenomes</taxon>
    </lineage>
</organism>
<dbReference type="PANTHER" id="PTHR43701:SF5">
    <property type="entry name" value="MEMBRANE TRANSPORTER PROTEIN-RELATED"/>
    <property type="match status" value="1"/>
</dbReference>
<evidence type="ECO:0008006" key="7">
    <source>
        <dbReference type="Google" id="ProtNLM"/>
    </source>
</evidence>
<dbReference type="AlphaFoldDB" id="A0A381YXH8"/>
<evidence type="ECO:0000256" key="4">
    <source>
        <dbReference type="ARBA" id="ARBA00023136"/>
    </source>
</evidence>
<comment type="subcellular location">
    <subcellularLocation>
        <location evidence="1">Membrane</location>
        <topology evidence="1">Multi-pass membrane protein</topology>
    </subcellularLocation>
</comment>
<reference evidence="6" key="1">
    <citation type="submission" date="2018-05" db="EMBL/GenBank/DDBJ databases">
        <authorList>
            <person name="Lanie J.A."/>
            <person name="Ng W.-L."/>
            <person name="Kazmierczak K.M."/>
            <person name="Andrzejewski T.M."/>
            <person name="Davidsen T.M."/>
            <person name="Wayne K.J."/>
            <person name="Tettelin H."/>
            <person name="Glass J.I."/>
            <person name="Rusch D."/>
            <person name="Podicherti R."/>
            <person name="Tsui H.-C.T."/>
            <person name="Winkler M.E."/>
        </authorList>
    </citation>
    <scope>NUCLEOTIDE SEQUENCE</scope>
</reference>
<evidence type="ECO:0000256" key="5">
    <source>
        <dbReference type="SAM" id="Phobius"/>
    </source>
</evidence>
<accession>A0A381YXH8</accession>
<feature type="transmembrane region" description="Helical" evidence="5">
    <location>
        <begin position="195"/>
        <end position="215"/>
    </location>
</feature>
<feature type="transmembrane region" description="Helical" evidence="5">
    <location>
        <begin position="90"/>
        <end position="110"/>
    </location>
</feature>
<gene>
    <name evidence="6" type="ORF">METZ01_LOCUS134620</name>
</gene>
<dbReference type="PANTHER" id="PTHR43701">
    <property type="entry name" value="MEMBRANE TRANSPORTER PROTEIN MJ0441-RELATED"/>
    <property type="match status" value="1"/>
</dbReference>
<feature type="transmembrane region" description="Helical" evidence="5">
    <location>
        <begin position="33"/>
        <end position="53"/>
    </location>
</feature>
<feature type="transmembrane region" description="Helical" evidence="5">
    <location>
        <begin position="126"/>
        <end position="159"/>
    </location>
</feature>
<name>A0A381YXH8_9ZZZZ</name>
<protein>
    <recommendedName>
        <fullName evidence="7">Membrane transporter protein</fullName>
    </recommendedName>
</protein>
<keyword evidence="3 5" id="KW-1133">Transmembrane helix</keyword>
<evidence type="ECO:0000256" key="3">
    <source>
        <dbReference type="ARBA" id="ARBA00022989"/>
    </source>
</evidence>
<feature type="transmembrane region" description="Helical" evidence="5">
    <location>
        <begin position="165"/>
        <end position="183"/>
    </location>
</feature>
<dbReference type="Pfam" id="PF01925">
    <property type="entry name" value="TauE"/>
    <property type="match status" value="1"/>
</dbReference>
<feature type="transmembrane region" description="Helical" evidence="5">
    <location>
        <begin position="65"/>
        <end position="84"/>
    </location>
</feature>
<evidence type="ECO:0000256" key="2">
    <source>
        <dbReference type="ARBA" id="ARBA00022692"/>
    </source>
</evidence>
<evidence type="ECO:0000313" key="6">
    <source>
        <dbReference type="EMBL" id="SVA81766.1"/>
    </source>
</evidence>
<keyword evidence="4 5" id="KW-0472">Membrane</keyword>
<sequence length="242" mass="25983">MLPLLFVLVAFIYSSVGLGGGSSYTALMTIFGISYQIIPTTSLTLNLFVTFIGMMNFWRNGYGRLDLIVPFLVTSIPMAYLGGLLALPKILFQIILLITLILVIVRIYVLHHLRFSIQISGIRKWIFIFGLGGILGFIAGTVGIGGGIYLVPLIIMFGLGSEKEAAAAGAMFIWVNSLAGVIARSQSGTFDADFIMPLAGAVIIGGFGGSYLGAVRFNANTIQKVMGAIVIVAVIFLFRDML</sequence>
<feature type="transmembrane region" description="Helical" evidence="5">
    <location>
        <begin position="221"/>
        <end position="238"/>
    </location>
</feature>